<dbReference type="Proteomes" id="UP000315669">
    <property type="component" value="Unassembled WGS sequence"/>
</dbReference>
<sequence>MKMVKKRVKLLIFSLILSLMGVAIVSFPALACEFSFNYDRIEAPLGTVGEIGVRVEKNHPRCTMDDPLDYQFDWEGIQILGETDWEEIGPQLYEKWFQVSLSSIGEGFLKISKDCSKEGYEEAVLPITVTEGDED</sequence>
<comment type="caution">
    <text evidence="1">The sequence shown here is derived from an EMBL/GenBank/DDBJ whole genome shotgun (WGS) entry which is preliminary data.</text>
</comment>
<protein>
    <submittedName>
        <fullName evidence="1">Uncharacterized protein</fullName>
    </submittedName>
</protein>
<name>A0A523Y1V8_UNCAE</name>
<evidence type="ECO:0000313" key="1">
    <source>
        <dbReference type="EMBL" id="TET85505.1"/>
    </source>
</evidence>
<dbReference type="AlphaFoldDB" id="A0A523Y1V8"/>
<proteinExistence type="predicted"/>
<reference evidence="1 2" key="1">
    <citation type="submission" date="2019-03" db="EMBL/GenBank/DDBJ databases">
        <title>Metabolic potential of uncultured bacteria and archaea associated with petroleum seepage in deep-sea sediments.</title>
        <authorList>
            <person name="Dong X."/>
            <person name="Hubert C."/>
        </authorList>
    </citation>
    <scope>NUCLEOTIDE SEQUENCE [LARGE SCALE GENOMIC DNA]</scope>
    <source>
        <strain evidence="1">E29_bin25</strain>
    </source>
</reference>
<evidence type="ECO:0000313" key="2">
    <source>
        <dbReference type="Proteomes" id="UP000315669"/>
    </source>
</evidence>
<dbReference type="EMBL" id="SOII01000121">
    <property type="protein sequence ID" value="TET85505.1"/>
    <property type="molecule type" value="Genomic_DNA"/>
</dbReference>
<accession>A0A523Y1V8</accession>
<gene>
    <name evidence="1" type="ORF">E3J32_01625</name>
</gene>
<organism evidence="1 2">
    <name type="scientific">Aerophobetes bacterium</name>
    <dbReference type="NCBI Taxonomy" id="2030807"/>
    <lineage>
        <taxon>Bacteria</taxon>
        <taxon>Candidatus Aerophobota</taxon>
    </lineage>
</organism>